<dbReference type="PANTHER" id="PTHR41313">
    <property type="entry name" value="ADENINE-SPECIFIC METHYLTRANSFERASE"/>
    <property type="match status" value="1"/>
</dbReference>
<dbReference type="SUPFAM" id="SSF52540">
    <property type="entry name" value="P-loop containing nucleoside triphosphate hydrolases"/>
    <property type="match status" value="2"/>
</dbReference>
<name>A0A0U1CXB7_9MYCO</name>
<dbReference type="Pfam" id="PF08241">
    <property type="entry name" value="Methyltransf_11"/>
    <property type="match status" value="1"/>
</dbReference>
<reference evidence="4" key="1">
    <citation type="submission" date="2015-03" db="EMBL/GenBank/DDBJ databases">
        <authorList>
            <person name="Urmite Genomes"/>
        </authorList>
    </citation>
    <scope>NUCLEOTIDE SEQUENCE [LARGE SCALE GENOMIC DNA]</scope>
    <source>
        <strain evidence="4">CSUR P1344</strain>
    </source>
</reference>
<dbReference type="EMBL" id="CTEC01000001">
    <property type="protein sequence ID" value="CQD01982.1"/>
    <property type="molecule type" value="Genomic_DNA"/>
</dbReference>
<dbReference type="PRINTS" id="PR00507">
    <property type="entry name" value="N12N6MTFRASE"/>
</dbReference>
<evidence type="ECO:0000259" key="2">
    <source>
        <dbReference type="SMART" id="SM00487"/>
    </source>
</evidence>
<dbReference type="InterPro" id="IPR013216">
    <property type="entry name" value="Methyltransf_11"/>
</dbReference>
<gene>
    <name evidence="3" type="ORF">BN000_00035</name>
</gene>
<dbReference type="Proteomes" id="UP000199601">
    <property type="component" value="Unassembled WGS sequence"/>
</dbReference>
<feature type="region of interest" description="Disordered" evidence="1">
    <location>
        <begin position="1"/>
        <end position="20"/>
    </location>
</feature>
<keyword evidence="3" id="KW-0489">Methyltransferase</keyword>
<organism evidence="3 4">
    <name type="scientific">Mycobacterium europaeum</name>
    <dbReference type="NCBI Taxonomy" id="761804"/>
    <lineage>
        <taxon>Bacteria</taxon>
        <taxon>Bacillati</taxon>
        <taxon>Actinomycetota</taxon>
        <taxon>Actinomycetes</taxon>
        <taxon>Mycobacteriales</taxon>
        <taxon>Mycobacteriaceae</taxon>
        <taxon>Mycobacterium</taxon>
        <taxon>Mycobacterium simiae complex</taxon>
    </lineage>
</organism>
<evidence type="ECO:0000256" key="1">
    <source>
        <dbReference type="SAM" id="MobiDB-lite"/>
    </source>
</evidence>
<dbReference type="Gene3D" id="3.40.50.150">
    <property type="entry name" value="Vaccinia Virus protein VP39"/>
    <property type="match status" value="1"/>
</dbReference>
<sequence length="1600" mass="175220">MQRSGPPLSESAATVLHERRNPFWRRETASPEGLVTEPKGVPMAPTLTAARAAVHAVHVLHNLRPGAPLDAGHRLVLERFPGWGAAAPLFDAQPAKSWAVLADELDDLNPAAMKAAARLVDTSFYTPPALIEHIYRLLQHAGFQGGDVLDLGCGTARFLRHAPTDLPITYTGVEADPVAARIAGVLHPDATILKDRLQRVSLPNNRFDAAVGNVPFSAANVSDAALPFYGPLHEYFLVRAARAVRPGGYVVMVTSRHTLDAAAGLSYSLRSRADLLAAIRLPAGYFSAEGTDVVADVLVLRVRDNDEPHQGWDPREPSQYLTGTDARGRADSARISAFWAAHPELVAGTMRLTGFHQSPLTVEADDPQAAVTRTFTAAHRLLLPYPVAPAIGHTFSDVALTDADGRKEGSFHLVDGAMTRVVDGQLQPVTRPSQELRALVALRDATVALITAEADWDVPDAALDPLRTACRDAYLAYVERFGALNRGTLVEGKTDPDTGLPKLSWRVPPMSGFRGDPDAALVFALEKFDQATGDAAPAAILQRRVNRRPIRATRAETPGEAMAVSLGEGRGLDLTRVAELLALPTAEAAFHALGDLAYRDPTTGRAHTARDYLCGNVRAKLQDALAAAASDPSYERNVAALQQVQPRWLGRDEVRIELGSPWVSTDDIEDFCREVFGASWVRVHHIAPLAAWEVEGNAHNISADAKITYTTTRKSAFDLLQAGLNSTSPTVYDEVYDADARTTRRIRNADETEAAQAALAAIEQRFSVWVWESSQREQRLLDRYNHAMNSHVLRRDDGSYLTFPALADDLHLWSWQRDFVDRALSVPVAFAAHAVGLGKTRTAIALCMTLRQFGIANRPLYIVPNHLIEQAQREALQTAPAGKILVVTREDLTRYGRRLFAARCATGDWDMVIMTHETFSSLPVPAAAEREWLDEQLAELEDYKRSQGGNGKRIAAAVRSLEGRIERLRDVATDADAITFDMLGIDYLAVDEADRYRRLPITTRAEGFSLGASKRATDLLLKLSMLRHAKPFRPYASLFTGTPYTNTLAEAYVWSRFCDPDRLAEAGLSHFDAWAAQFVRYETLVEVSPDGSGFRSRRRPVVIQNVPELRTMIGAFMSMVRSSMTDLPLPTPHQHTIVVQPTANTRAFMTTLVKRADDLRARRVQPDKDNMLAICGDGRKVALDPNLVGFAEVAPKLEAVADNVAAIYHRTRDVVYANSPVPGAFQLVLCDLGTPHPGDAQSYGRIRDGLIARGVPAGRIRFIHEATSSKAREALFAACRDGSVSILFGSTPKVGVGTNIQDRMTALHHVDPTWTARDWDQRNGRGVRTGNLNDAIDIYCYAVEGSFDAYMFQLAERKSRGFEQLYRTDSEVREIEDLGDATLSFGELKAAAAGNTLLLRQHELQVTVRKLRLKHVTARQNVNAALHAATEAERHADALQSRAQRLAELLDYRPQLAPLDLSRCAENALSGNGHRARWSSGPLLVQIEQERGDHHAKVSFGYRTLWTQPVPAKVRRQGAEAVAAWARTWVGGCLDGAAAEHADHLARASAAQHRAAQSRAAAATTDLSPPQDLLTAEKELAEISARIKDEVLDGRGEEAA</sequence>
<keyword evidence="3" id="KW-0808">Transferase</keyword>
<proteinExistence type="predicted"/>
<protein>
    <submittedName>
        <fullName evidence="3">Methyltransferase type 11</fullName>
    </submittedName>
</protein>
<dbReference type="InterPro" id="IPR027417">
    <property type="entry name" value="P-loop_NTPase"/>
</dbReference>
<dbReference type="GO" id="GO:0008757">
    <property type="term" value="F:S-adenosylmethionine-dependent methyltransferase activity"/>
    <property type="evidence" value="ECO:0007669"/>
    <property type="project" value="InterPro"/>
</dbReference>
<dbReference type="GO" id="GO:0032259">
    <property type="term" value="P:methylation"/>
    <property type="evidence" value="ECO:0007669"/>
    <property type="project" value="UniProtKB-KW"/>
</dbReference>
<dbReference type="CDD" id="cd02440">
    <property type="entry name" value="AdoMet_MTases"/>
    <property type="match status" value="1"/>
</dbReference>
<dbReference type="InterPro" id="IPR052933">
    <property type="entry name" value="DNA_Protect_Modify"/>
</dbReference>
<dbReference type="InterPro" id="IPR014001">
    <property type="entry name" value="Helicase_ATP-bd"/>
</dbReference>
<evidence type="ECO:0000313" key="3">
    <source>
        <dbReference type="EMBL" id="CQD01982.1"/>
    </source>
</evidence>
<accession>A0A0U1CXB7</accession>
<dbReference type="PANTHER" id="PTHR41313:SF1">
    <property type="entry name" value="DNA METHYLASE ADENINE-SPECIFIC DOMAIN-CONTAINING PROTEIN"/>
    <property type="match status" value="1"/>
</dbReference>
<feature type="domain" description="Helicase ATP-binding" evidence="2">
    <location>
        <begin position="808"/>
        <end position="1071"/>
    </location>
</feature>
<keyword evidence="4" id="KW-1185">Reference proteome</keyword>
<dbReference type="InterPro" id="IPR029063">
    <property type="entry name" value="SAM-dependent_MTases_sf"/>
</dbReference>
<dbReference type="SUPFAM" id="SSF53335">
    <property type="entry name" value="S-adenosyl-L-methionine-dependent methyltransferases"/>
    <property type="match status" value="1"/>
</dbReference>
<evidence type="ECO:0000313" key="4">
    <source>
        <dbReference type="Proteomes" id="UP000199601"/>
    </source>
</evidence>
<dbReference type="SMART" id="SM00487">
    <property type="entry name" value="DEXDc"/>
    <property type="match status" value="1"/>
</dbReference>
<dbReference type="Gene3D" id="3.40.50.300">
    <property type="entry name" value="P-loop containing nucleotide triphosphate hydrolases"/>
    <property type="match status" value="2"/>
</dbReference>